<feature type="signal peptide" evidence="1">
    <location>
        <begin position="1"/>
        <end position="30"/>
    </location>
</feature>
<dbReference type="AlphaFoldDB" id="A0A370BAJ1"/>
<evidence type="ECO:0000313" key="3">
    <source>
        <dbReference type="Proteomes" id="UP000253741"/>
    </source>
</evidence>
<dbReference type="OrthoDB" id="4175021at2"/>
<keyword evidence="1" id="KW-0732">Signal</keyword>
<feature type="chain" id="PRO_5016687630" description="IPT/TIG domain-containing protein" evidence="1">
    <location>
        <begin position="31"/>
        <end position="185"/>
    </location>
</feature>
<dbReference type="SUPFAM" id="SSF49319">
    <property type="entry name" value="Actinoxanthin-like"/>
    <property type="match status" value="1"/>
</dbReference>
<organism evidence="2 3">
    <name type="scientific">Streptomyces corynorhini</name>
    <dbReference type="NCBI Taxonomy" id="2282652"/>
    <lineage>
        <taxon>Bacteria</taxon>
        <taxon>Bacillati</taxon>
        <taxon>Actinomycetota</taxon>
        <taxon>Actinomycetes</taxon>
        <taxon>Kitasatosporales</taxon>
        <taxon>Streptomycetaceae</taxon>
        <taxon>Streptomyces</taxon>
    </lineage>
</organism>
<dbReference type="EMBL" id="QQNA01000041">
    <property type="protein sequence ID" value="RDG38827.1"/>
    <property type="molecule type" value="Genomic_DNA"/>
</dbReference>
<name>A0A370BAJ1_9ACTN</name>
<dbReference type="Proteomes" id="UP000253741">
    <property type="component" value="Unassembled WGS sequence"/>
</dbReference>
<gene>
    <name evidence="2" type="ORF">DVH02_07090</name>
</gene>
<accession>A0A370BAJ1</accession>
<evidence type="ECO:0000256" key="1">
    <source>
        <dbReference type="SAM" id="SignalP"/>
    </source>
</evidence>
<evidence type="ECO:0008006" key="4">
    <source>
        <dbReference type="Google" id="ProtNLM"/>
    </source>
</evidence>
<evidence type="ECO:0000313" key="2">
    <source>
        <dbReference type="EMBL" id="RDG38827.1"/>
    </source>
</evidence>
<comment type="caution">
    <text evidence="2">The sequence shown here is derived from an EMBL/GenBank/DDBJ whole genome shotgun (WGS) entry which is preliminary data.</text>
</comment>
<proteinExistence type="predicted"/>
<dbReference type="Gene3D" id="2.60.40.230">
    <property type="entry name" value="Neocarzinostatin-like"/>
    <property type="match status" value="1"/>
</dbReference>
<keyword evidence="3" id="KW-1185">Reference proteome</keyword>
<sequence length="185" mass="19027">MRPTALLARTALVGLSTAALTVGLAASASAATVGRTVTESGVTYNLSVTAPSTVAVAGENVTVTGSGFNVAQGIYVGLCVIPDGVDPADPATFTNKPTPCLGGQDEAGTTGASHWINSDWYWLSPNNSSPYDDGGSFSVPIHVKPTVASGVTCDQNGVKCAIVTRADHYNTNNRNFDTYVPVTFQ</sequence>
<dbReference type="RefSeq" id="WP_114622841.1">
    <property type="nucleotide sequence ID" value="NZ_QQNA01000041.1"/>
</dbReference>
<reference evidence="2 3" key="1">
    <citation type="submission" date="2018-07" db="EMBL/GenBank/DDBJ databases">
        <title>Streptomyces species from bats.</title>
        <authorList>
            <person name="Dunlap C."/>
        </authorList>
    </citation>
    <scope>NUCLEOTIDE SEQUENCE [LARGE SCALE GENOMIC DNA]</scope>
    <source>
        <strain evidence="2 3">AC230</strain>
    </source>
</reference>
<protein>
    <recommendedName>
        <fullName evidence="4">IPT/TIG domain-containing protein</fullName>
    </recommendedName>
</protein>
<dbReference type="InterPro" id="IPR027273">
    <property type="entry name" value="Neocarzinostatin-like"/>
</dbReference>